<organism evidence="1 2">
    <name type="scientific">Ophiobolus disseminans</name>
    <dbReference type="NCBI Taxonomy" id="1469910"/>
    <lineage>
        <taxon>Eukaryota</taxon>
        <taxon>Fungi</taxon>
        <taxon>Dikarya</taxon>
        <taxon>Ascomycota</taxon>
        <taxon>Pezizomycotina</taxon>
        <taxon>Dothideomycetes</taxon>
        <taxon>Pleosporomycetidae</taxon>
        <taxon>Pleosporales</taxon>
        <taxon>Pleosporineae</taxon>
        <taxon>Phaeosphaeriaceae</taxon>
        <taxon>Ophiobolus</taxon>
    </lineage>
</organism>
<sequence length="338" mass="38271">MLLPTLHGFRNLQATDQRDKVYGIIGIVQSPDDEPPVEVDYNKPVAQVYCDVVEGAMKDNGDLQVLSYVEHPTEYEYHGDVPSWIPLWHVSTKVTRFLWPRNNIACAGRPMQVHPNISFNGECASLTLTGIYLDRVSYVSHSIEAQRPLFSKDEKLKKLITTLAKLVKDPQDNTNAIEASDSTEYEPSAEAIATAFTGGFTSMKSFTQESTYIDELRRDETIRTQYMEGFWRCVRGEQTEALPSQRFSFEDMARLMCHRRRIFRTSRGYIGLGPRCMHVGDIVAVLDGGKVPFVLRPLVDGGHEYALMGECFVYDIMDGEVLQMVGHDGVQDKTFVLR</sequence>
<dbReference type="AlphaFoldDB" id="A0A6A7A4C8"/>
<accession>A0A6A7A4C8</accession>
<evidence type="ECO:0000313" key="1">
    <source>
        <dbReference type="EMBL" id="KAF2827527.1"/>
    </source>
</evidence>
<name>A0A6A7A4C8_9PLEO</name>
<dbReference type="OrthoDB" id="5386682at2759"/>
<dbReference type="InterPro" id="IPR052895">
    <property type="entry name" value="HetReg/Transcr_Mod"/>
</dbReference>
<evidence type="ECO:0000313" key="2">
    <source>
        <dbReference type="Proteomes" id="UP000799424"/>
    </source>
</evidence>
<dbReference type="PANTHER" id="PTHR24148">
    <property type="entry name" value="ANKYRIN REPEAT DOMAIN-CONTAINING PROTEIN 39 HOMOLOG-RELATED"/>
    <property type="match status" value="1"/>
</dbReference>
<dbReference type="PANTHER" id="PTHR24148:SF64">
    <property type="entry name" value="HETEROKARYON INCOMPATIBILITY DOMAIN-CONTAINING PROTEIN"/>
    <property type="match status" value="1"/>
</dbReference>
<dbReference type="Proteomes" id="UP000799424">
    <property type="component" value="Unassembled WGS sequence"/>
</dbReference>
<keyword evidence="2" id="KW-1185">Reference proteome</keyword>
<reference evidence="1" key="1">
    <citation type="journal article" date="2020" name="Stud. Mycol.">
        <title>101 Dothideomycetes genomes: a test case for predicting lifestyles and emergence of pathogens.</title>
        <authorList>
            <person name="Haridas S."/>
            <person name="Albert R."/>
            <person name="Binder M."/>
            <person name="Bloem J."/>
            <person name="Labutti K."/>
            <person name="Salamov A."/>
            <person name="Andreopoulos B."/>
            <person name="Baker S."/>
            <person name="Barry K."/>
            <person name="Bills G."/>
            <person name="Bluhm B."/>
            <person name="Cannon C."/>
            <person name="Castanera R."/>
            <person name="Culley D."/>
            <person name="Daum C."/>
            <person name="Ezra D."/>
            <person name="Gonzalez J."/>
            <person name="Henrissat B."/>
            <person name="Kuo A."/>
            <person name="Liang C."/>
            <person name="Lipzen A."/>
            <person name="Lutzoni F."/>
            <person name="Magnuson J."/>
            <person name="Mondo S."/>
            <person name="Nolan M."/>
            <person name="Ohm R."/>
            <person name="Pangilinan J."/>
            <person name="Park H.-J."/>
            <person name="Ramirez L."/>
            <person name="Alfaro M."/>
            <person name="Sun H."/>
            <person name="Tritt A."/>
            <person name="Yoshinaga Y."/>
            <person name="Zwiers L.-H."/>
            <person name="Turgeon B."/>
            <person name="Goodwin S."/>
            <person name="Spatafora J."/>
            <person name="Crous P."/>
            <person name="Grigoriev I."/>
        </authorList>
    </citation>
    <scope>NUCLEOTIDE SEQUENCE</scope>
    <source>
        <strain evidence="1">CBS 113818</strain>
    </source>
</reference>
<proteinExistence type="predicted"/>
<dbReference type="Pfam" id="PF26639">
    <property type="entry name" value="Het-6_barrel"/>
    <property type="match status" value="1"/>
</dbReference>
<gene>
    <name evidence="1" type="ORF">CC86DRAFT_290582</name>
</gene>
<protein>
    <recommendedName>
        <fullName evidence="3">Heterokaryon incompatibility domain-containing protein</fullName>
    </recommendedName>
</protein>
<dbReference type="EMBL" id="MU006224">
    <property type="protein sequence ID" value="KAF2827527.1"/>
    <property type="molecule type" value="Genomic_DNA"/>
</dbReference>
<evidence type="ECO:0008006" key="3">
    <source>
        <dbReference type="Google" id="ProtNLM"/>
    </source>
</evidence>